<evidence type="ECO:0000313" key="2">
    <source>
        <dbReference type="EMBL" id="TCN25202.1"/>
    </source>
</evidence>
<feature type="domain" description="N-acetyltransferase" evidence="1">
    <location>
        <begin position="1"/>
        <end position="155"/>
    </location>
</feature>
<protein>
    <submittedName>
        <fullName evidence="2">Acetyltransferase (GNAT) family protein</fullName>
    </submittedName>
</protein>
<keyword evidence="3" id="KW-1185">Reference proteome</keyword>
<dbReference type="InterPro" id="IPR000182">
    <property type="entry name" value="GNAT_dom"/>
</dbReference>
<evidence type="ECO:0000313" key="3">
    <source>
        <dbReference type="Proteomes" id="UP000295689"/>
    </source>
</evidence>
<dbReference type="Proteomes" id="UP000295689">
    <property type="component" value="Unassembled WGS sequence"/>
</dbReference>
<proteinExistence type="predicted"/>
<dbReference type="GO" id="GO:0016747">
    <property type="term" value="F:acyltransferase activity, transferring groups other than amino-acyl groups"/>
    <property type="evidence" value="ECO:0007669"/>
    <property type="project" value="InterPro"/>
</dbReference>
<comment type="caution">
    <text evidence="2">The sequence shown here is derived from an EMBL/GenBank/DDBJ whole genome shotgun (WGS) entry which is preliminary data.</text>
</comment>
<dbReference type="Gene3D" id="3.40.630.30">
    <property type="match status" value="1"/>
</dbReference>
<name>A0A4R2BFW5_9BACI</name>
<evidence type="ECO:0000259" key="1">
    <source>
        <dbReference type="PROSITE" id="PS51186"/>
    </source>
</evidence>
<accession>A0A4R2BFW5</accession>
<dbReference type="CDD" id="cd04301">
    <property type="entry name" value="NAT_SF"/>
    <property type="match status" value="1"/>
</dbReference>
<dbReference type="AlphaFoldDB" id="A0A4R2BFW5"/>
<dbReference type="SUPFAM" id="SSF55729">
    <property type="entry name" value="Acyl-CoA N-acyltransferases (Nat)"/>
    <property type="match status" value="1"/>
</dbReference>
<dbReference type="EMBL" id="SLVV01000006">
    <property type="protein sequence ID" value="TCN25202.1"/>
    <property type="molecule type" value="Genomic_DNA"/>
</dbReference>
<dbReference type="PROSITE" id="PS51186">
    <property type="entry name" value="GNAT"/>
    <property type="match status" value="1"/>
</dbReference>
<organism evidence="2 3">
    <name type="scientific">Mesobacillus foraminis</name>
    <dbReference type="NCBI Taxonomy" id="279826"/>
    <lineage>
        <taxon>Bacteria</taxon>
        <taxon>Bacillati</taxon>
        <taxon>Bacillota</taxon>
        <taxon>Bacilli</taxon>
        <taxon>Bacillales</taxon>
        <taxon>Bacillaceae</taxon>
        <taxon>Mesobacillus</taxon>
    </lineage>
</organism>
<dbReference type="InterPro" id="IPR016181">
    <property type="entry name" value="Acyl_CoA_acyltransferase"/>
</dbReference>
<reference evidence="2 3" key="1">
    <citation type="journal article" date="2015" name="Stand. Genomic Sci.">
        <title>Genomic Encyclopedia of Bacterial and Archaeal Type Strains, Phase III: the genomes of soil and plant-associated and newly described type strains.</title>
        <authorList>
            <person name="Whitman W.B."/>
            <person name="Woyke T."/>
            <person name="Klenk H.P."/>
            <person name="Zhou Y."/>
            <person name="Lilburn T.G."/>
            <person name="Beck B.J."/>
            <person name="De Vos P."/>
            <person name="Vandamme P."/>
            <person name="Eisen J.A."/>
            <person name="Garrity G."/>
            <person name="Hugenholtz P."/>
            <person name="Kyrpides N.C."/>
        </authorList>
    </citation>
    <scope>NUCLEOTIDE SEQUENCE [LARGE SCALE GENOMIC DNA]</scope>
    <source>
        <strain evidence="2 3">CV53</strain>
    </source>
</reference>
<dbReference type="Pfam" id="PF00583">
    <property type="entry name" value="Acetyltransf_1"/>
    <property type="match status" value="1"/>
</dbReference>
<sequence length="155" mass="18110">MDFIPIEIHQHQKYVIPFRRDSFVVSFGSDKDFGEEQEYLNWLKQQSAKYPKGFVLVFKNDIPIGQLELTVKQYQGKDIGYINLYYLIPEKRGMGLGSELHNYALNFFKAHNLDEYHLRVSPTNPIALAFYMKKGMEKLKPEMDGKVIRMSGEIP</sequence>
<keyword evidence="2" id="KW-0808">Transferase</keyword>
<gene>
    <name evidence="2" type="ORF">EV146_106407</name>
</gene>